<dbReference type="OrthoDB" id="411251at2759"/>
<organism evidence="2 3">
    <name type="scientific">Thalassiosira oceanica</name>
    <name type="common">Marine diatom</name>
    <dbReference type="NCBI Taxonomy" id="159749"/>
    <lineage>
        <taxon>Eukaryota</taxon>
        <taxon>Sar</taxon>
        <taxon>Stramenopiles</taxon>
        <taxon>Ochrophyta</taxon>
        <taxon>Bacillariophyta</taxon>
        <taxon>Coscinodiscophyceae</taxon>
        <taxon>Thalassiosirophycidae</taxon>
        <taxon>Thalassiosirales</taxon>
        <taxon>Thalassiosiraceae</taxon>
        <taxon>Thalassiosira</taxon>
    </lineage>
</organism>
<dbReference type="EMBL" id="AGNL01003847">
    <property type="protein sequence ID" value="EJK74232.1"/>
    <property type="molecule type" value="Genomic_DNA"/>
</dbReference>
<dbReference type="AlphaFoldDB" id="K0TP75"/>
<proteinExistence type="predicted"/>
<gene>
    <name evidence="2" type="ORF">THAOC_04101</name>
</gene>
<dbReference type="Proteomes" id="UP000266841">
    <property type="component" value="Unassembled WGS sequence"/>
</dbReference>
<keyword evidence="3" id="KW-1185">Reference proteome</keyword>
<dbReference type="eggNOG" id="KOG2946">
    <property type="taxonomic scope" value="Eukaryota"/>
</dbReference>
<comment type="caution">
    <text evidence="2">The sequence shown here is derived from an EMBL/GenBank/DDBJ whole genome shotgun (WGS) entry which is preliminary data.</text>
</comment>
<reference evidence="2 3" key="1">
    <citation type="journal article" date="2012" name="Genome Biol.">
        <title>Genome and low-iron response of an oceanic diatom adapted to chronic iron limitation.</title>
        <authorList>
            <person name="Lommer M."/>
            <person name="Specht M."/>
            <person name="Roy A.S."/>
            <person name="Kraemer L."/>
            <person name="Andreson R."/>
            <person name="Gutowska M.A."/>
            <person name="Wolf J."/>
            <person name="Bergner S.V."/>
            <person name="Schilhabel M.B."/>
            <person name="Klostermeier U.C."/>
            <person name="Beiko R.G."/>
            <person name="Rosenstiel P."/>
            <person name="Hippler M."/>
            <person name="Laroche J."/>
        </authorList>
    </citation>
    <scope>NUCLEOTIDE SEQUENCE [LARGE SCALE GENOMIC DNA]</scope>
    <source>
        <strain evidence="2 3">CCMP1005</strain>
    </source>
</reference>
<feature type="region of interest" description="Disordered" evidence="1">
    <location>
        <begin position="1"/>
        <end position="43"/>
    </location>
</feature>
<evidence type="ECO:0000313" key="2">
    <source>
        <dbReference type="EMBL" id="EJK74232.1"/>
    </source>
</evidence>
<feature type="compositionally biased region" description="Low complexity" evidence="1">
    <location>
        <begin position="23"/>
        <end position="33"/>
    </location>
</feature>
<name>K0TP75_THAOC</name>
<sequence length="116" mass="13044">MSQQPQWTDTAAARPAVVEDHTGSSSSPAPSGADELLEPYSTLDEPVRETIMRDVRAVGVKLRAVMMPLDRRVSHRASRTAHSKPFGYMGVLQEDNVEPSDEQRNVLNQLRDWDLW</sequence>
<evidence type="ECO:0000313" key="3">
    <source>
        <dbReference type="Proteomes" id="UP000266841"/>
    </source>
</evidence>
<protein>
    <submittedName>
        <fullName evidence="2">Uncharacterized protein</fullName>
    </submittedName>
</protein>
<evidence type="ECO:0000256" key="1">
    <source>
        <dbReference type="SAM" id="MobiDB-lite"/>
    </source>
</evidence>
<accession>K0TP75</accession>